<dbReference type="EMBL" id="ADBV01018553">
    <property type="protein sequence ID" value="EJW71455.1"/>
    <property type="molecule type" value="Genomic_DNA"/>
</dbReference>
<dbReference type="InterPro" id="IPR045088">
    <property type="entry name" value="ALAT1/2-like"/>
</dbReference>
<comment type="catalytic activity">
    <reaction evidence="9">
        <text>L-alanine + 2-oxoglutarate = pyruvate + L-glutamate</text>
        <dbReference type="Rhea" id="RHEA:19453"/>
        <dbReference type="ChEBI" id="CHEBI:15361"/>
        <dbReference type="ChEBI" id="CHEBI:16810"/>
        <dbReference type="ChEBI" id="CHEBI:29985"/>
        <dbReference type="ChEBI" id="CHEBI:57972"/>
        <dbReference type="EC" id="2.6.1.2"/>
    </reaction>
</comment>
<dbReference type="PANTHER" id="PTHR11751:SF29">
    <property type="entry name" value="ALANINE TRANSAMINASE"/>
    <property type="match status" value="1"/>
</dbReference>
<dbReference type="InterPro" id="IPR015421">
    <property type="entry name" value="PyrdxlP-dep_Trfase_major"/>
</dbReference>
<evidence type="ECO:0000256" key="5">
    <source>
        <dbReference type="ARBA" id="ARBA00022898"/>
    </source>
</evidence>
<dbReference type="AlphaFoldDB" id="J9ABT1"/>
<comment type="similarity">
    <text evidence="7">Belongs to the class-I pyridoxal-phosphate-dependent aminotransferase family. Alanine aminotransferase subfamily.</text>
</comment>
<dbReference type="GO" id="GO:0042853">
    <property type="term" value="P:L-alanine catabolic process"/>
    <property type="evidence" value="ECO:0007669"/>
    <property type="project" value="UniProtKB-UniPathway"/>
</dbReference>
<evidence type="ECO:0000256" key="4">
    <source>
        <dbReference type="ARBA" id="ARBA00022679"/>
    </source>
</evidence>
<reference evidence="12" key="1">
    <citation type="submission" date="2012-08" db="EMBL/GenBank/DDBJ databases">
        <title>The Genome Sequence of Wuchereria bancrofti.</title>
        <authorList>
            <person name="Nutman T.B."/>
            <person name="Fink D.L."/>
            <person name="Russ C."/>
            <person name="Young S."/>
            <person name="Zeng Q."/>
            <person name="Koehrsen M."/>
            <person name="Alvarado L."/>
            <person name="Berlin A."/>
            <person name="Chapman S.B."/>
            <person name="Chen Z."/>
            <person name="Freedman E."/>
            <person name="Gellesch M."/>
            <person name="Goldberg J."/>
            <person name="Griggs A."/>
            <person name="Gujja S."/>
            <person name="Heilman E.R."/>
            <person name="Heiman D."/>
            <person name="Hepburn T."/>
            <person name="Howarth C."/>
            <person name="Jen D."/>
            <person name="Larson L."/>
            <person name="Lewis B."/>
            <person name="Mehta T."/>
            <person name="Park D."/>
            <person name="Pearson M."/>
            <person name="Roberts A."/>
            <person name="Saif S."/>
            <person name="Shea T."/>
            <person name="Shenoy N."/>
            <person name="Sisk P."/>
            <person name="Stolte C."/>
            <person name="Sykes S."/>
            <person name="Walk T."/>
            <person name="White J."/>
            <person name="Yandava C."/>
            <person name="Haas B."/>
            <person name="Henn M.R."/>
            <person name="Nusbaum C."/>
            <person name="Birren B."/>
        </authorList>
    </citation>
    <scope>NUCLEOTIDE SEQUENCE [LARGE SCALE GENOMIC DNA]</scope>
    <source>
        <strain evidence="12">NA</strain>
    </source>
</reference>
<name>J9ABT1_WUCBA</name>
<organism evidence="11 12">
    <name type="scientific">Wuchereria bancrofti</name>
    <dbReference type="NCBI Taxonomy" id="6293"/>
    <lineage>
        <taxon>Eukaryota</taxon>
        <taxon>Metazoa</taxon>
        <taxon>Ecdysozoa</taxon>
        <taxon>Nematoda</taxon>
        <taxon>Chromadorea</taxon>
        <taxon>Rhabditida</taxon>
        <taxon>Spirurina</taxon>
        <taxon>Spiruromorpha</taxon>
        <taxon>Filarioidea</taxon>
        <taxon>Onchocercidae</taxon>
        <taxon>Wuchereria</taxon>
    </lineage>
</organism>
<dbReference type="Pfam" id="PF00155">
    <property type="entry name" value="Aminotran_1_2"/>
    <property type="match status" value="1"/>
</dbReference>
<dbReference type="GO" id="GO:0004021">
    <property type="term" value="F:L-alanine:2-oxoglutarate aminotransferase activity"/>
    <property type="evidence" value="ECO:0007669"/>
    <property type="project" value="UniProtKB-EC"/>
</dbReference>
<dbReference type="PANTHER" id="PTHR11751">
    <property type="entry name" value="ALANINE AMINOTRANSFERASE"/>
    <property type="match status" value="1"/>
</dbReference>
<evidence type="ECO:0000256" key="2">
    <source>
        <dbReference type="ARBA" id="ARBA00011738"/>
    </source>
</evidence>
<evidence type="ECO:0000256" key="1">
    <source>
        <dbReference type="ARBA" id="ARBA00001933"/>
    </source>
</evidence>
<accession>J9ABT1</accession>
<keyword evidence="5" id="KW-0663">Pyridoxal phosphate</keyword>
<comment type="subunit">
    <text evidence="2">Homodimer.</text>
</comment>
<evidence type="ECO:0000256" key="7">
    <source>
        <dbReference type="ARBA" id="ARBA00025785"/>
    </source>
</evidence>
<dbReference type="EC" id="2.6.1.2" evidence="8"/>
<protein>
    <recommendedName>
        <fullName evidence="8">alanine transaminase</fullName>
        <ecNumber evidence="8">2.6.1.2</ecNumber>
    </recommendedName>
</protein>
<sequence length="93" mass="10704">NILKLFIDNDGRNKKKGVMIPIPQYPLYSATIVEFGLGMVGYYLDESNNWALNIDELEHAYKKSLNEFNTRVLCVINPGNPTGMHNFIVYFYV</sequence>
<evidence type="ECO:0000313" key="12">
    <source>
        <dbReference type="Proteomes" id="UP000004810"/>
    </source>
</evidence>
<dbReference type="UniPathway" id="UPA00528">
    <property type="reaction ID" value="UER00586"/>
</dbReference>
<comment type="cofactor">
    <cofactor evidence="1">
        <name>pyridoxal 5'-phosphate</name>
        <dbReference type="ChEBI" id="CHEBI:597326"/>
    </cofactor>
</comment>
<gene>
    <name evidence="11" type="ORF">WUBG_17638</name>
</gene>
<comment type="pathway">
    <text evidence="6">Amino-acid degradation; L-alanine degradation via transaminase pathway; pyruvate from L-alanine: step 1/1.</text>
</comment>
<comment type="caution">
    <text evidence="11">The sequence shown here is derived from an EMBL/GenBank/DDBJ whole genome shotgun (WGS) entry which is preliminary data.</text>
</comment>
<dbReference type="GO" id="GO:0030170">
    <property type="term" value="F:pyridoxal phosphate binding"/>
    <property type="evidence" value="ECO:0007669"/>
    <property type="project" value="InterPro"/>
</dbReference>
<dbReference type="Gene3D" id="3.40.640.10">
    <property type="entry name" value="Type I PLP-dependent aspartate aminotransferase-like (Major domain)"/>
    <property type="match status" value="1"/>
</dbReference>
<keyword evidence="3" id="KW-0032">Aminotransferase</keyword>
<keyword evidence="4" id="KW-0808">Transferase</keyword>
<evidence type="ECO:0000313" key="11">
    <source>
        <dbReference type="EMBL" id="EJW71455.1"/>
    </source>
</evidence>
<dbReference type="InterPro" id="IPR004839">
    <property type="entry name" value="Aminotransferase_I/II_large"/>
</dbReference>
<evidence type="ECO:0000259" key="10">
    <source>
        <dbReference type="Pfam" id="PF00155"/>
    </source>
</evidence>
<evidence type="ECO:0000256" key="3">
    <source>
        <dbReference type="ARBA" id="ARBA00022576"/>
    </source>
</evidence>
<evidence type="ECO:0000256" key="8">
    <source>
        <dbReference type="ARBA" id="ARBA00026106"/>
    </source>
</evidence>
<proteinExistence type="inferred from homology"/>
<dbReference type="SUPFAM" id="SSF53383">
    <property type="entry name" value="PLP-dependent transferases"/>
    <property type="match status" value="1"/>
</dbReference>
<dbReference type="InterPro" id="IPR015424">
    <property type="entry name" value="PyrdxlP-dep_Trfase"/>
</dbReference>
<evidence type="ECO:0000256" key="6">
    <source>
        <dbReference type="ARBA" id="ARBA00025708"/>
    </source>
</evidence>
<dbReference type="Proteomes" id="UP000004810">
    <property type="component" value="Unassembled WGS sequence"/>
</dbReference>
<evidence type="ECO:0000256" key="9">
    <source>
        <dbReference type="ARBA" id="ARBA00047412"/>
    </source>
</evidence>
<feature type="non-terminal residue" evidence="11">
    <location>
        <position position="1"/>
    </location>
</feature>
<feature type="domain" description="Aminotransferase class I/classII large" evidence="10">
    <location>
        <begin position="13"/>
        <end position="84"/>
    </location>
</feature>